<evidence type="ECO:0000256" key="3">
    <source>
        <dbReference type="ARBA" id="ARBA00022989"/>
    </source>
</evidence>
<protein>
    <submittedName>
        <fullName evidence="6">DoxX family protein</fullName>
    </submittedName>
</protein>
<proteinExistence type="predicted"/>
<name>A0ABV6J3G9_9BACL</name>
<sequence>MDITAVVLQGLLALAFLMAGLGKITGSKMHVEGFRQWGLPQWFRVVTGIVEFVAAVALLMGYWEPSWTAIGALLLGITAIGGTLTHVRVKDSFKQTFPIILLGVLSFILFFIRISDLADFPGFHA</sequence>
<accession>A0ABV6J3G9</accession>
<comment type="subcellular location">
    <subcellularLocation>
        <location evidence="1">Membrane</location>
        <topology evidence="1">Multi-pass membrane protein</topology>
    </subcellularLocation>
</comment>
<feature type="transmembrane region" description="Helical" evidence="5">
    <location>
        <begin position="6"/>
        <end position="22"/>
    </location>
</feature>
<evidence type="ECO:0000313" key="6">
    <source>
        <dbReference type="EMBL" id="MFC0390296.1"/>
    </source>
</evidence>
<gene>
    <name evidence="6" type="ORF">ACFFJ8_02785</name>
</gene>
<keyword evidence="7" id="KW-1185">Reference proteome</keyword>
<reference evidence="6 7" key="1">
    <citation type="submission" date="2024-09" db="EMBL/GenBank/DDBJ databases">
        <authorList>
            <person name="Sun Q."/>
            <person name="Mori K."/>
        </authorList>
    </citation>
    <scope>NUCLEOTIDE SEQUENCE [LARGE SCALE GENOMIC DNA]</scope>
    <source>
        <strain evidence="6 7">CCM 4839</strain>
    </source>
</reference>
<evidence type="ECO:0000256" key="4">
    <source>
        <dbReference type="ARBA" id="ARBA00023136"/>
    </source>
</evidence>
<feature type="transmembrane region" description="Helical" evidence="5">
    <location>
        <begin position="96"/>
        <end position="114"/>
    </location>
</feature>
<feature type="transmembrane region" description="Helical" evidence="5">
    <location>
        <begin position="69"/>
        <end position="89"/>
    </location>
</feature>
<evidence type="ECO:0000313" key="7">
    <source>
        <dbReference type="Proteomes" id="UP001589818"/>
    </source>
</evidence>
<evidence type="ECO:0000256" key="2">
    <source>
        <dbReference type="ARBA" id="ARBA00022692"/>
    </source>
</evidence>
<organism evidence="6 7">
    <name type="scientific">Paenibacillus mendelii</name>
    <dbReference type="NCBI Taxonomy" id="206163"/>
    <lineage>
        <taxon>Bacteria</taxon>
        <taxon>Bacillati</taxon>
        <taxon>Bacillota</taxon>
        <taxon>Bacilli</taxon>
        <taxon>Bacillales</taxon>
        <taxon>Paenibacillaceae</taxon>
        <taxon>Paenibacillus</taxon>
    </lineage>
</organism>
<dbReference type="InterPro" id="IPR032808">
    <property type="entry name" value="DoxX"/>
</dbReference>
<keyword evidence="4 5" id="KW-0472">Membrane</keyword>
<evidence type="ECO:0000256" key="1">
    <source>
        <dbReference type="ARBA" id="ARBA00004141"/>
    </source>
</evidence>
<dbReference type="Proteomes" id="UP001589818">
    <property type="component" value="Unassembled WGS sequence"/>
</dbReference>
<comment type="caution">
    <text evidence="6">The sequence shown here is derived from an EMBL/GenBank/DDBJ whole genome shotgun (WGS) entry which is preliminary data.</text>
</comment>
<evidence type="ECO:0000256" key="5">
    <source>
        <dbReference type="SAM" id="Phobius"/>
    </source>
</evidence>
<dbReference type="Pfam" id="PF13564">
    <property type="entry name" value="DoxX_2"/>
    <property type="match status" value="1"/>
</dbReference>
<feature type="transmembrane region" description="Helical" evidence="5">
    <location>
        <begin position="42"/>
        <end position="63"/>
    </location>
</feature>
<dbReference type="EMBL" id="JBHLVF010000006">
    <property type="protein sequence ID" value="MFC0390296.1"/>
    <property type="molecule type" value="Genomic_DNA"/>
</dbReference>
<keyword evidence="2 5" id="KW-0812">Transmembrane</keyword>
<dbReference type="RefSeq" id="WP_204819190.1">
    <property type="nucleotide sequence ID" value="NZ_JANHOF010000003.1"/>
</dbReference>
<keyword evidence="3 5" id="KW-1133">Transmembrane helix</keyword>